<keyword evidence="2 6" id="KW-0479">Metal-binding</keyword>
<evidence type="ECO:0000256" key="3">
    <source>
        <dbReference type="ARBA" id="ARBA00023002"/>
    </source>
</evidence>
<name>A0A9D4XFR1_PEA</name>
<gene>
    <name evidence="8" type="ORF">KIW84_043599</name>
</gene>
<dbReference type="PANTHER" id="PTHR47947:SF24">
    <property type="entry name" value="ISOFLAVONE 2'-HYDROXYLASE-LIKE"/>
    <property type="match status" value="1"/>
</dbReference>
<dbReference type="GO" id="GO:0004497">
    <property type="term" value="F:monooxygenase activity"/>
    <property type="evidence" value="ECO:0007669"/>
    <property type="project" value="UniProtKB-KW"/>
</dbReference>
<dbReference type="PRINTS" id="PR00463">
    <property type="entry name" value="EP450I"/>
</dbReference>
<evidence type="ECO:0000256" key="1">
    <source>
        <dbReference type="ARBA" id="ARBA00022617"/>
    </source>
</evidence>
<dbReference type="InterPro" id="IPR050651">
    <property type="entry name" value="Plant_Cytochrome_P450_Monoox"/>
</dbReference>
<keyword evidence="1 6" id="KW-0349">Heme</keyword>
<dbReference type="InterPro" id="IPR017972">
    <property type="entry name" value="Cyt_P450_CS"/>
</dbReference>
<dbReference type="InterPro" id="IPR036396">
    <property type="entry name" value="Cyt_P450_sf"/>
</dbReference>
<keyword evidence="3 7" id="KW-0560">Oxidoreductase</keyword>
<evidence type="ECO:0000256" key="6">
    <source>
        <dbReference type="PIRSR" id="PIRSR602401-1"/>
    </source>
</evidence>
<protein>
    <submittedName>
        <fullName evidence="8">Uncharacterized protein</fullName>
    </submittedName>
</protein>
<dbReference type="AlphaFoldDB" id="A0A9D4XFR1"/>
<proteinExistence type="inferred from homology"/>
<reference evidence="8 9" key="1">
    <citation type="journal article" date="2022" name="Nat. Genet.">
        <title>Improved pea reference genome and pan-genome highlight genomic features and evolutionary characteristics.</title>
        <authorList>
            <person name="Yang T."/>
            <person name="Liu R."/>
            <person name="Luo Y."/>
            <person name="Hu S."/>
            <person name="Wang D."/>
            <person name="Wang C."/>
            <person name="Pandey M.K."/>
            <person name="Ge S."/>
            <person name="Xu Q."/>
            <person name="Li N."/>
            <person name="Li G."/>
            <person name="Huang Y."/>
            <person name="Saxena R.K."/>
            <person name="Ji Y."/>
            <person name="Li M."/>
            <person name="Yan X."/>
            <person name="He Y."/>
            <person name="Liu Y."/>
            <person name="Wang X."/>
            <person name="Xiang C."/>
            <person name="Varshney R.K."/>
            <person name="Ding H."/>
            <person name="Gao S."/>
            <person name="Zong X."/>
        </authorList>
    </citation>
    <scope>NUCLEOTIDE SEQUENCE [LARGE SCALE GENOMIC DNA]</scope>
    <source>
        <strain evidence="8 9">cv. Zhongwan 6</strain>
    </source>
</reference>
<feature type="binding site" description="axial binding residue" evidence="6">
    <location>
        <position position="139"/>
    </location>
    <ligand>
        <name>heme</name>
        <dbReference type="ChEBI" id="CHEBI:30413"/>
    </ligand>
    <ligandPart>
        <name>Fe</name>
        <dbReference type="ChEBI" id="CHEBI:18248"/>
    </ligandPart>
</feature>
<dbReference type="PRINTS" id="PR00385">
    <property type="entry name" value="P450"/>
</dbReference>
<comment type="cofactor">
    <cofactor evidence="6">
        <name>heme</name>
        <dbReference type="ChEBI" id="CHEBI:30413"/>
    </cofactor>
</comment>
<dbReference type="Proteomes" id="UP001058974">
    <property type="component" value="Chromosome 4"/>
</dbReference>
<comment type="caution">
    <text evidence="8">The sequence shown here is derived from an EMBL/GenBank/DDBJ whole genome shotgun (WGS) entry which is preliminary data.</text>
</comment>
<dbReference type="PANTHER" id="PTHR47947">
    <property type="entry name" value="CYTOCHROME P450 82C3-RELATED"/>
    <property type="match status" value="1"/>
</dbReference>
<organism evidence="8 9">
    <name type="scientific">Pisum sativum</name>
    <name type="common">Garden pea</name>
    <name type="synonym">Lathyrus oleraceus</name>
    <dbReference type="NCBI Taxonomy" id="3888"/>
    <lineage>
        <taxon>Eukaryota</taxon>
        <taxon>Viridiplantae</taxon>
        <taxon>Streptophyta</taxon>
        <taxon>Embryophyta</taxon>
        <taxon>Tracheophyta</taxon>
        <taxon>Spermatophyta</taxon>
        <taxon>Magnoliopsida</taxon>
        <taxon>eudicotyledons</taxon>
        <taxon>Gunneridae</taxon>
        <taxon>Pentapetalae</taxon>
        <taxon>rosids</taxon>
        <taxon>fabids</taxon>
        <taxon>Fabales</taxon>
        <taxon>Fabaceae</taxon>
        <taxon>Papilionoideae</taxon>
        <taxon>50 kb inversion clade</taxon>
        <taxon>NPAAA clade</taxon>
        <taxon>Hologalegina</taxon>
        <taxon>IRL clade</taxon>
        <taxon>Fabeae</taxon>
        <taxon>Lathyrus</taxon>
    </lineage>
</organism>
<dbReference type="GO" id="GO:0020037">
    <property type="term" value="F:heme binding"/>
    <property type="evidence" value="ECO:0007669"/>
    <property type="project" value="InterPro"/>
</dbReference>
<dbReference type="EMBL" id="JAMSHJ010000004">
    <property type="protein sequence ID" value="KAI5419492.1"/>
    <property type="molecule type" value="Genomic_DNA"/>
</dbReference>
<dbReference type="InterPro" id="IPR002401">
    <property type="entry name" value="Cyt_P450_E_grp-I"/>
</dbReference>
<accession>A0A9D4XFR1</accession>
<evidence type="ECO:0000313" key="9">
    <source>
        <dbReference type="Proteomes" id="UP001058974"/>
    </source>
</evidence>
<keyword evidence="4 6" id="KW-0408">Iron</keyword>
<dbReference type="Pfam" id="PF00067">
    <property type="entry name" value="p450"/>
    <property type="match status" value="1"/>
</dbReference>
<dbReference type="SUPFAM" id="SSF48264">
    <property type="entry name" value="Cytochrome P450"/>
    <property type="match status" value="1"/>
</dbReference>
<keyword evidence="5 7" id="KW-0503">Monooxygenase</keyword>
<sequence length="202" mass="22892">VMLVAGTDTSSVTLEWAMSNLLNNPNILKKAKDEIDTHIGQDHLVDECDISKLSYLQSIVYETLRLHPAAPLLMPHLSSEEFTIEKYNIPQSTILMVNSWAIHRDPNLWTDPICFKPERFEKEGETNKLLSFGMGRRACPGTNLAQRTVSLTLGLLIQCFEWKRIGKEKIDMTEGNGVTVAKKIPLRVMCKLCHPLKIKDVF</sequence>
<evidence type="ECO:0000256" key="7">
    <source>
        <dbReference type="RuleBase" id="RU000461"/>
    </source>
</evidence>
<evidence type="ECO:0000256" key="4">
    <source>
        <dbReference type="ARBA" id="ARBA00023004"/>
    </source>
</evidence>
<evidence type="ECO:0000256" key="2">
    <source>
        <dbReference type="ARBA" id="ARBA00022723"/>
    </source>
</evidence>
<comment type="similarity">
    <text evidence="7">Belongs to the cytochrome P450 family.</text>
</comment>
<feature type="non-terminal residue" evidence="8">
    <location>
        <position position="1"/>
    </location>
</feature>
<dbReference type="PROSITE" id="PS00086">
    <property type="entry name" value="CYTOCHROME_P450"/>
    <property type="match status" value="1"/>
</dbReference>
<dbReference type="Gene3D" id="1.10.630.10">
    <property type="entry name" value="Cytochrome P450"/>
    <property type="match status" value="1"/>
</dbReference>
<evidence type="ECO:0000313" key="8">
    <source>
        <dbReference type="EMBL" id="KAI5419492.1"/>
    </source>
</evidence>
<dbReference type="Gramene" id="Psat04G0359900-T3">
    <property type="protein sequence ID" value="KAI5419492.1"/>
    <property type="gene ID" value="KIW84_043599"/>
</dbReference>
<evidence type="ECO:0000256" key="5">
    <source>
        <dbReference type="ARBA" id="ARBA00023033"/>
    </source>
</evidence>
<keyword evidence="9" id="KW-1185">Reference proteome</keyword>
<dbReference type="GO" id="GO:0005506">
    <property type="term" value="F:iron ion binding"/>
    <property type="evidence" value="ECO:0007669"/>
    <property type="project" value="InterPro"/>
</dbReference>
<dbReference type="GO" id="GO:0016705">
    <property type="term" value="F:oxidoreductase activity, acting on paired donors, with incorporation or reduction of molecular oxygen"/>
    <property type="evidence" value="ECO:0007669"/>
    <property type="project" value="InterPro"/>
</dbReference>
<dbReference type="InterPro" id="IPR001128">
    <property type="entry name" value="Cyt_P450"/>
</dbReference>